<dbReference type="EMBL" id="JBHSJJ010000004">
    <property type="protein sequence ID" value="MFC4871995.1"/>
    <property type="molecule type" value="Genomic_DNA"/>
</dbReference>
<keyword evidence="3" id="KW-1185">Reference proteome</keyword>
<accession>A0ABV9SZY2</accession>
<reference evidence="3" key="1">
    <citation type="journal article" date="2019" name="Int. J. Syst. Evol. Microbiol.">
        <title>The Global Catalogue of Microorganisms (GCM) 10K type strain sequencing project: providing services to taxonomists for standard genome sequencing and annotation.</title>
        <authorList>
            <consortium name="The Broad Institute Genomics Platform"/>
            <consortium name="The Broad Institute Genome Sequencing Center for Infectious Disease"/>
            <person name="Wu L."/>
            <person name="Ma J."/>
        </authorList>
    </citation>
    <scope>NUCLEOTIDE SEQUENCE [LARGE SCALE GENOMIC DNA]</scope>
    <source>
        <strain evidence="3">CGMCC 4.7466</strain>
    </source>
</reference>
<evidence type="ECO:0000256" key="1">
    <source>
        <dbReference type="SAM" id="Phobius"/>
    </source>
</evidence>
<feature type="transmembrane region" description="Helical" evidence="1">
    <location>
        <begin position="21"/>
        <end position="38"/>
    </location>
</feature>
<organism evidence="2 3">
    <name type="scientific">Negadavirga shengliensis</name>
    <dbReference type="NCBI Taxonomy" id="1389218"/>
    <lineage>
        <taxon>Bacteria</taxon>
        <taxon>Pseudomonadati</taxon>
        <taxon>Bacteroidota</taxon>
        <taxon>Cytophagia</taxon>
        <taxon>Cytophagales</taxon>
        <taxon>Cyclobacteriaceae</taxon>
        <taxon>Negadavirga</taxon>
    </lineage>
</organism>
<comment type="caution">
    <text evidence="2">The sequence shown here is derived from an EMBL/GenBank/DDBJ whole genome shotgun (WGS) entry which is preliminary data.</text>
</comment>
<keyword evidence="1" id="KW-1133">Transmembrane helix</keyword>
<dbReference type="RefSeq" id="WP_377063987.1">
    <property type="nucleotide sequence ID" value="NZ_JBHSJJ010000004.1"/>
</dbReference>
<protein>
    <recommendedName>
        <fullName evidence="4">Lipoprotein</fullName>
    </recommendedName>
</protein>
<evidence type="ECO:0000313" key="3">
    <source>
        <dbReference type="Proteomes" id="UP001595818"/>
    </source>
</evidence>
<evidence type="ECO:0000313" key="2">
    <source>
        <dbReference type="EMBL" id="MFC4871995.1"/>
    </source>
</evidence>
<name>A0ABV9SZY2_9BACT</name>
<keyword evidence="1" id="KW-0472">Membrane</keyword>
<evidence type="ECO:0008006" key="4">
    <source>
        <dbReference type="Google" id="ProtNLM"/>
    </source>
</evidence>
<proteinExistence type="predicted"/>
<keyword evidence="1" id="KW-0812">Transmembrane</keyword>
<sequence>MKDQSKNNTPTPVGKSEKRSSLGFLLPVISLAAFLWMSKTGLIPAKAHQSDHPVWPAMQESPPFKVLYPAADTVLLDTALYNRMILHLVHDRPSGGWPVETPFPLPDAVLPFKRIVAYYGNLYSPGMGILGALSPDEMLAKLQEEVKSWEDADPFTPVQPALHYVAVTAQPAPGAGGRYRLRMPSSQIDRVLEIAKEIEALVFLDIQVGHSTLQEEIPLLENYLLLPHVHIGIDPEYSMKRGQVPGSAIGTFDAADINYVSGYLAGLVREYGLPPKILIVHRFTKAMVTDYKKIETLPEVQIVMNMDGFGFPAKKINTYQRFIAGEPVQFTGFKLFYRQDTRDSRWPELMQPGEILKLYPKPIYIQYQ</sequence>
<dbReference type="Proteomes" id="UP001595818">
    <property type="component" value="Unassembled WGS sequence"/>
</dbReference>
<gene>
    <name evidence="2" type="ORF">ACFPFU_09870</name>
</gene>